<dbReference type="Pfam" id="PF00672">
    <property type="entry name" value="HAMP"/>
    <property type="match status" value="1"/>
</dbReference>
<keyword evidence="6 14" id="KW-0808">Transferase</keyword>
<dbReference type="Gene3D" id="6.10.340.10">
    <property type="match status" value="1"/>
</dbReference>
<dbReference type="Proteomes" id="UP000636811">
    <property type="component" value="Unassembled WGS sequence"/>
</dbReference>
<dbReference type="Pfam" id="PF02518">
    <property type="entry name" value="HATPase_c"/>
    <property type="match status" value="1"/>
</dbReference>
<evidence type="ECO:0000256" key="10">
    <source>
        <dbReference type="ARBA" id="ARBA00022840"/>
    </source>
</evidence>
<comment type="subcellular location">
    <subcellularLocation>
        <location evidence="2">Cell inner membrane</location>
        <topology evidence="2">Multi-pass membrane protein</topology>
    </subcellularLocation>
</comment>
<dbReference type="InterPro" id="IPR036890">
    <property type="entry name" value="HATPase_C_sf"/>
</dbReference>
<evidence type="ECO:0000256" key="2">
    <source>
        <dbReference type="ARBA" id="ARBA00004429"/>
    </source>
</evidence>
<evidence type="ECO:0000256" key="12">
    <source>
        <dbReference type="ARBA" id="ARBA00023012"/>
    </source>
</evidence>
<keyword evidence="18" id="KW-1185">Reference proteome</keyword>
<dbReference type="SMART" id="SM00387">
    <property type="entry name" value="HATPase_c"/>
    <property type="match status" value="1"/>
</dbReference>
<dbReference type="InterPro" id="IPR050428">
    <property type="entry name" value="TCS_sensor_his_kinase"/>
</dbReference>
<keyword evidence="7 14" id="KW-0812">Transmembrane</keyword>
<evidence type="ECO:0000256" key="4">
    <source>
        <dbReference type="ARBA" id="ARBA00022519"/>
    </source>
</evidence>
<reference evidence="17 18" key="1">
    <citation type="submission" date="2020-11" db="EMBL/GenBank/DDBJ databases">
        <title>Taxonomic investigation of Rahnella strains.</title>
        <authorList>
            <person name="Lee S.D."/>
        </authorList>
    </citation>
    <scope>NUCLEOTIDE SEQUENCE [LARGE SCALE GENOMIC DNA]</scope>
    <source>
        <strain evidence="17 18">SAP-17</strain>
    </source>
</reference>
<accession>A0ABS0E142</accession>
<dbReference type="CDD" id="cd00075">
    <property type="entry name" value="HATPase"/>
    <property type="match status" value="1"/>
</dbReference>
<evidence type="ECO:0000256" key="11">
    <source>
        <dbReference type="ARBA" id="ARBA00022989"/>
    </source>
</evidence>
<dbReference type="PROSITE" id="PS50109">
    <property type="entry name" value="HIS_KIN"/>
    <property type="match status" value="1"/>
</dbReference>
<dbReference type="RefSeq" id="WP_195813287.1">
    <property type="nucleotide sequence ID" value="NZ_JADOBI010000002.1"/>
</dbReference>
<dbReference type="InterPro" id="IPR003594">
    <property type="entry name" value="HATPase_dom"/>
</dbReference>
<dbReference type="InterPro" id="IPR036097">
    <property type="entry name" value="HisK_dim/P_sf"/>
</dbReference>
<evidence type="ECO:0000256" key="1">
    <source>
        <dbReference type="ARBA" id="ARBA00000085"/>
    </source>
</evidence>
<evidence type="ECO:0000256" key="9">
    <source>
        <dbReference type="ARBA" id="ARBA00022777"/>
    </source>
</evidence>
<organism evidence="17 18">
    <name type="scientific">Rahnella laticis</name>
    <dbReference type="NCBI Taxonomy" id="2787622"/>
    <lineage>
        <taxon>Bacteria</taxon>
        <taxon>Pseudomonadati</taxon>
        <taxon>Pseudomonadota</taxon>
        <taxon>Gammaproteobacteria</taxon>
        <taxon>Enterobacterales</taxon>
        <taxon>Yersiniaceae</taxon>
        <taxon>Rahnella</taxon>
    </lineage>
</organism>
<dbReference type="SMART" id="SM00388">
    <property type="entry name" value="HisKA"/>
    <property type="match status" value="1"/>
</dbReference>
<dbReference type="PANTHER" id="PTHR45436">
    <property type="entry name" value="SENSOR HISTIDINE KINASE YKOH"/>
    <property type="match status" value="1"/>
</dbReference>
<dbReference type="InterPro" id="IPR003661">
    <property type="entry name" value="HisK_dim/P_dom"/>
</dbReference>
<feature type="transmembrane region" description="Helical" evidence="14">
    <location>
        <begin position="20"/>
        <end position="40"/>
    </location>
</feature>
<keyword evidence="4 14" id="KW-0997">Cell inner membrane</keyword>
<dbReference type="SUPFAM" id="SSF158472">
    <property type="entry name" value="HAMP domain-like"/>
    <property type="match status" value="1"/>
</dbReference>
<dbReference type="PRINTS" id="PR00344">
    <property type="entry name" value="BCTRLSENSOR"/>
</dbReference>
<evidence type="ECO:0000313" key="18">
    <source>
        <dbReference type="Proteomes" id="UP000636811"/>
    </source>
</evidence>
<keyword evidence="5" id="KW-0597">Phosphoprotein</keyword>
<dbReference type="SMART" id="SM00304">
    <property type="entry name" value="HAMP"/>
    <property type="match status" value="1"/>
</dbReference>
<protein>
    <recommendedName>
        <fullName evidence="14">Sensor protein</fullName>
        <ecNumber evidence="14">2.7.13.3</ecNumber>
    </recommendedName>
</protein>
<dbReference type="Gene3D" id="3.30.565.10">
    <property type="entry name" value="Histidine kinase-like ATPase, C-terminal domain"/>
    <property type="match status" value="1"/>
</dbReference>
<dbReference type="EC" id="2.7.13.3" evidence="14"/>
<dbReference type="EMBL" id="JADOBI010000002">
    <property type="protein sequence ID" value="MBF7978775.1"/>
    <property type="molecule type" value="Genomic_DNA"/>
</dbReference>
<dbReference type="GO" id="GO:0004673">
    <property type="term" value="F:protein histidine kinase activity"/>
    <property type="evidence" value="ECO:0007669"/>
    <property type="project" value="UniProtKB-EC"/>
</dbReference>
<keyword evidence="13 14" id="KW-0472">Membrane</keyword>
<feature type="domain" description="Histidine kinase" evidence="15">
    <location>
        <begin position="256"/>
        <end position="467"/>
    </location>
</feature>
<keyword evidence="10 14" id="KW-0067">ATP-binding</keyword>
<evidence type="ECO:0000256" key="6">
    <source>
        <dbReference type="ARBA" id="ARBA00022679"/>
    </source>
</evidence>
<dbReference type="NCBIfam" id="TIGR01386">
    <property type="entry name" value="cztS_silS_copS"/>
    <property type="match status" value="1"/>
</dbReference>
<comment type="function">
    <text evidence="14">Member of a two-component regulatory system.</text>
</comment>
<feature type="domain" description="HAMP" evidence="16">
    <location>
        <begin position="195"/>
        <end position="248"/>
    </location>
</feature>
<evidence type="ECO:0000256" key="5">
    <source>
        <dbReference type="ARBA" id="ARBA00022553"/>
    </source>
</evidence>
<dbReference type="InterPro" id="IPR005467">
    <property type="entry name" value="His_kinase_dom"/>
</dbReference>
<gene>
    <name evidence="17" type="ORF">IV433_05045</name>
</gene>
<dbReference type="CDD" id="cd00082">
    <property type="entry name" value="HisKA"/>
    <property type="match status" value="1"/>
</dbReference>
<dbReference type="Pfam" id="PF00512">
    <property type="entry name" value="HisKA"/>
    <property type="match status" value="1"/>
</dbReference>
<evidence type="ECO:0000256" key="3">
    <source>
        <dbReference type="ARBA" id="ARBA00022475"/>
    </source>
</evidence>
<sequence>MKSLIRALRNMPITFRLTLYFSLTMAIVLYSVSGLLYSTMRSQLNQKDEQELRSSMQFQQEMAIAISERQGTEAQWQKELFEFVAKQERLSLRIISPDGKIYSQSANMRVPQSDFSPPTQNFSYRSWRYGDEEHREKYLITSTHFTLRDNQQWLVQAALNVSKNNEIIENYYQMMQVIAALAIILFAALGFWLARRGLSPLRLIIADIEKIHAEDLHTRISTQRWPTELNALAASFDRMMMRLEASFKQLNRFSSDIAHELRAPINNLISAASVTQSKDRSSREYQETLAAIVEEGERLSRMISSMLFLARADNSRESLAKEWMSSRHEFEKLINFYDVLAEEKNIRLVSEGDIALQGDPLLIQRALSNILSNAIRHTGENGLISLSARDDAQFVWLSIEDTGEGISAEHLPLIFDRFYRIDASRSLTENTGLGLAIVKTIAELHGGRIVVESEPGKGSRFTLVLPK</sequence>
<dbReference type="SUPFAM" id="SSF55874">
    <property type="entry name" value="ATPase domain of HSP90 chaperone/DNA topoisomerase II/histidine kinase"/>
    <property type="match status" value="1"/>
</dbReference>
<keyword evidence="11 14" id="KW-1133">Transmembrane helix</keyword>
<dbReference type="Pfam" id="PF21085">
    <property type="entry name" value="CusS"/>
    <property type="match status" value="1"/>
</dbReference>
<dbReference type="Gene3D" id="1.10.287.130">
    <property type="match status" value="1"/>
</dbReference>
<name>A0ABS0E142_9GAMM</name>
<keyword evidence="12 14" id="KW-0902">Two-component regulatory system</keyword>
<dbReference type="PANTHER" id="PTHR45436:SF15">
    <property type="entry name" value="SENSOR HISTIDINE KINASE CUSS"/>
    <property type="match status" value="1"/>
</dbReference>
<proteinExistence type="predicted"/>
<keyword evidence="8 14" id="KW-0547">Nucleotide-binding</keyword>
<dbReference type="InterPro" id="IPR004358">
    <property type="entry name" value="Sig_transdc_His_kin-like_C"/>
</dbReference>
<evidence type="ECO:0000256" key="8">
    <source>
        <dbReference type="ARBA" id="ARBA00022741"/>
    </source>
</evidence>
<dbReference type="SUPFAM" id="SSF47384">
    <property type="entry name" value="Homodimeric domain of signal transducing histidine kinase"/>
    <property type="match status" value="1"/>
</dbReference>
<evidence type="ECO:0000256" key="7">
    <source>
        <dbReference type="ARBA" id="ARBA00022692"/>
    </source>
</evidence>
<evidence type="ECO:0000256" key="13">
    <source>
        <dbReference type="ARBA" id="ARBA00023136"/>
    </source>
</evidence>
<dbReference type="InterPro" id="IPR006290">
    <property type="entry name" value="CztS_silS_copS"/>
</dbReference>
<evidence type="ECO:0000256" key="14">
    <source>
        <dbReference type="RuleBase" id="RU364088"/>
    </source>
</evidence>
<evidence type="ECO:0000313" key="17">
    <source>
        <dbReference type="EMBL" id="MBF7978775.1"/>
    </source>
</evidence>
<comment type="catalytic activity">
    <reaction evidence="1 14">
        <text>ATP + protein L-histidine = ADP + protein N-phospho-L-histidine.</text>
        <dbReference type="EC" id="2.7.13.3"/>
    </reaction>
</comment>
<dbReference type="InterPro" id="IPR003660">
    <property type="entry name" value="HAMP_dom"/>
</dbReference>
<comment type="caution">
    <text evidence="17">The sequence shown here is derived from an EMBL/GenBank/DDBJ whole genome shotgun (WGS) entry which is preliminary data.</text>
</comment>
<feature type="transmembrane region" description="Helical" evidence="14">
    <location>
        <begin position="171"/>
        <end position="194"/>
    </location>
</feature>
<dbReference type="InterPro" id="IPR048590">
    <property type="entry name" value="CusS-like_sensor"/>
</dbReference>
<evidence type="ECO:0000259" key="15">
    <source>
        <dbReference type="PROSITE" id="PS50109"/>
    </source>
</evidence>
<evidence type="ECO:0000259" key="16">
    <source>
        <dbReference type="PROSITE" id="PS50885"/>
    </source>
</evidence>
<keyword evidence="9 14" id="KW-0418">Kinase</keyword>
<keyword evidence="3 14" id="KW-1003">Cell membrane</keyword>
<dbReference type="PROSITE" id="PS50885">
    <property type="entry name" value="HAMP"/>
    <property type="match status" value="1"/>
</dbReference>
<dbReference type="CDD" id="cd06225">
    <property type="entry name" value="HAMP"/>
    <property type="match status" value="1"/>
</dbReference>